<accession>A0A3N1KP11</accession>
<evidence type="ECO:0000313" key="3">
    <source>
        <dbReference type="Proteomes" id="UP000278222"/>
    </source>
</evidence>
<dbReference type="RefSeq" id="WP_245978596.1">
    <property type="nucleotide sequence ID" value="NZ_AP019700.1"/>
</dbReference>
<name>A0A3N1KP11_9PROT</name>
<proteinExistence type="predicted"/>
<dbReference type="InterPro" id="IPR053842">
    <property type="entry name" value="NikA-like"/>
</dbReference>
<gene>
    <name evidence="2" type="ORF">EDC65_5337</name>
</gene>
<protein>
    <recommendedName>
        <fullName evidence="4">Mobilization protein MobC</fullName>
    </recommendedName>
</protein>
<dbReference type="AlphaFoldDB" id="A0A3N1KP11"/>
<feature type="region of interest" description="Disordered" evidence="1">
    <location>
        <begin position="1"/>
        <end position="30"/>
    </location>
</feature>
<evidence type="ECO:0008006" key="4">
    <source>
        <dbReference type="Google" id="ProtNLM"/>
    </source>
</evidence>
<organism evidence="2 3">
    <name type="scientific">Stella humosa</name>
    <dbReference type="NCBI Taxonomy" id="94"/>
    <lineage>
        <taxon>Bacteria</taxon>
        <taxon>Pseudomonadati</taxon>
        <taxon>Pseudomonadota</taxon>
        <taxon>Alphaproteobacteria</taxon>
        <taxon>Rhodospirillales</taxon>
        <taxon>Stellaceae</taxon>
        <taxon>Stella</taxon>
    </lineage>
</organism>
<sequence length="146" mass="16178">MPLTDGFNRNAKPPFHNKHEARNGRKKTRPFSIRLTEDERRHLEAAAGRVPIGAYVRQRLLGESQQRRPTRSRLVVRDQLAIAGLLAELGQSRLASNLNQLAKAANIGALPVTPDTEKELVDACANVRQMRDALMRALGLREAAGP</sequence>
<dbReference type="Pfam" id="PF21983">
    <property type="entry name" value="NikA-like"/>
    <property type="match status" value="1"/>
</dbReference>
<evidence type="ECO:0000313" key="2">
    <source>
        <dbReference type="EMBL" id="ROP81002.1"/>
    </source>
</evidence>
<dbReference type="EMBL" id="RJKX01000019">
    <property type="protein sequence ID" value="ROP81002.1"/>
    <property type="molecule type" value="Genomic_DNA"/>
</dbReference>
<keyword evidence="3" id="KW-1185">Reference proteome</keyword>
<comment type="caution">
    <text evidence="2">The sequence shown here is derived from an EMBL/GenBank/DDBJ whole genome shotgun (WGS) entry which is preliminary data.</text>
</comment>
<dbReference type="Proteomes" id="UP000278222">
    <property type="component" value="Unassembled WGS sequence"/>
</dbReference>
<evidence type="ECO:0000256" key="1">
    <source>
        <dbReference type="SAM" id="MobiDB-lite"/>
    </source>
</evidence>
<reference evidence="2 3" key="1">
    <citation type="submission" date="2018-11" db="EMBL/GenBank/DDBJ databases">
        <title>Genomic Encyclopedia of Type Strains, Phase IV (KMG-IV): sequencing the most valuable type-strain genomes for metagenomic binning, comparative biology and taxonomic classification.</title>
        <authorList>
            <person name="Goeker M."/>
        </authorList>
    </citation>
    <scope>NUCLEOTIDE SEQUENCE [LARGE SCALE GENOMIC DNA]</scope>
    <source>
        <strain evidence="2 3">DSM 5900</strain>
    </source>
</reference>